<dbReference type="Gene3D" id="1.10.150.130">
    <property type="match status" value="1"/>
</dbReference>
<accession>A0A518ICJ6</accession>
<dbReference type="RefSeq" id="WP_198001142.1">
    <property type="nucleotide sequence ID" value="NZ_CP037452.1"/>
</dbReference>
<organism evidence="4 5">
    <name type="scientific">Gimesia fumaroli</name>
    <dbReference type="NCBI Taxonomy" id="2527976"/>
    <lineage>
        <taxon>Bacteria</taxon>
        <taxon>Pseudomonadati</taxon>
        <taxon>Planctomycetota</taxon>
        <taxon>Planctomycetia</taxon>
        <taxon>Planctomycetales</taxon>
        <taxon>Planctomycetaceae</taxon>
        <taxon>Gimesia</taxon>
    </lineage>
</organism>
<dbReference type="PROSITE" id="PS51898">
    <property type="entry name" value="TYR_RECOMBINASE"/>
    <property type="match status" value="1"/>
</dbReference>
<protein>
    <submittedName>
        <fullName evidence="4">Phage integrase family protein</fullName>
    </submittedName>
</protein>
<dbReference type="GO" id="GO:0003677">
    <property type="term" value="F:DNA binding"/>
    <property type="evidence" value="ECO:0007669"/>
    <property type="project" value="UniProtKB-KW"/>
</dbReference>
<dbReference type="SUPFAM" id="SSF56349">
    <property type="entry name" value="DNA breaking-rejoining enzymes"/>
    <property type="match status" value="1"/>
</dbReference>
<dbReference type="Pfam" id="PF00589">
    <property type="entry name" value="Phage_integrase"/>
    <property type="match status" value="1"/>
</dbReference>
<dbReference type="KEGG" id="gfm:Enr17x_28590"/>
<keyword evidence="2" id="KW-0233">DNA recombination</keyword>
<dbReference type="Gene3D" id="1.10.443.10">
    <property type="entry name" value="Intergrase catalytic core"/>
    <property type="match status" value="1"/>
</dbReference>
<dbReference type="EMBL" id="CP037452">
    <property type="protein sequence ID" value="QDV50814.1"/>
    <property type="molecule type" value="Genomic_DNA"/>
</dbReference>
<reference evidence="4 5" key="1">
    <citation type="submission" date="2019-03" db="EMBL/GenBank/DDBJ databases">
        <title>Deep-cultivation of Planctomycetes and their phenomic and genomic characterization uncovers novel biology.</title>
        <authorList>
            <person name="Wiegand S."/>
            <person name="Jogler M."/>
            <person name="Boedeker C."/>
            <person name="Pinto D."/>
            <person name="Vollmers J."/>
            <person name="Rivas-Marin E."/>
            <person name="Kohn T."/>
            <person name="Peeters S.H."/>
            <person name="Heuer A."/>
            <person name="Rast P."/>
            <person name="Oberbeckmann S."/>
            <person name="Bunk B."/>
            <person name="Jeske O."/>
            <person name="Meyerdierks A."/>
            <person name="Storesund J.E."/>
            <person name="Kallscheuer N."/>
            <person name="Luecker S."/>
            <person name="Lage O.M."/>
            <person name="Pohl T."/>
            <person name="Merkel B.J."/>
            <person name="Hornburger P."/>
            <person name="Mueller R.-W."/>
            <person name="Bruemmer F."/>
            <person name="Labrenz M."/>
            <person name="Spormann A.M."/>
            <person name="Op den Camp H."/>
            <person name="Overmann J."/>
            <person name="Amann R."/>
            <person name="Jetten M.S.M."/>
            <person name="Mascher T."/>
            <person name="Medema M.H."/>
            <person name="Devos D.P."/>
            <person name="Kaster A.-K."/>
            <person name="Ovreas L."/>
            <person name="Rohde M."/>
            <person name="Galperin M.Y."/>
            <person name="Jogler C."/>
        </authorList>
    </citation>
    <scope>NUCLEOTIDE SEQUENCE [LARGE SCALE GENOMIC DNA]</scope>
    <source>
        <strain evidence="4 5">Enr17</strain>
    </source>
</reference>
<evidence type="ECO:0000313" key="5">
    <source>
        <dbReference type="Proteomes" id="UP000318313"/>
    </source>
</evidence>
<dbReference type="GO" id="GO:0006310">
    <property type="term" value="P:DNA recombination"/>
    <property type="evidence" value="ECO:0007669"/>
    <property type="project" value="UniProtKB-KW"/>
</dbReference>
<evidence type="ECO:0000256" key="2">
    <source>
        <dbReference type="ARBA" id="ARBA00023172"/>
    </source>
</evidence>
<dbReference type="InterPro" id="IPR010998">
    <property type="entry name" value="Integrase_recombinase_N"/>
</dbReference>
<sequence length="322" mass="37360">MITSVIKFPNQLVARGNELKFILSLRDCFEQYVLPDMEDSPEGTLSIYLTALNHWEARTRNPPVGEITNEVLREFKQSFLKENYSPETVKKYWRHIRRILRRVGPPIQGNPLGESIIERVPYMAPPKKRFRKLPRIVTDEEINAVYAACDVAKWPYTSACPTLLWRLAVVVFYNCGPRTQDFFRLRWEDVDLELKRVSFLAQKTSKLQGIPFQDIVAMHFESVFQEDSEFVFSITKCKRSLYRQWKAIQDAAGIKEHIDFRDLRETCNSNLNAANPGANTGKWVLGHGPRGVNETYYHNPTPEVIQAVENLEQPDSFYSILE</sequence>
<evidence type="ECO:0000313" key="4">
    <source>
        <dbReference type="EMBL" id="QDV50814.1"/>
    </source>
</evidence>
<dbReference type="AlphaFoldDB" id="A0A518ICJ6"/>
<dbReference type="InterPro" id="IPR011010">
    <property type="entry name" value="DNA_brk_join_enz"/>
</dbReference>
<dbReference type="Proteomes" id="UP000318313">
    <property type="component" value="Chromosome"/>
</dbReference>
<name>A0A518ICJ6_9PLAN</name>
<keyword evidence="5" id="KW-1185">Reference proteome</keyword>
<dbReference type="InterPro" id="IPR013762">
    <property type="entry name" value="Integrase-like_cat_sf"/>
</dbReference>
<evidence type="ECO:0000259" key="3">
    <source>
        <dbReference type="PROSITE" id="PS51898"/>
    </source>
</evidence>
<dbReference type="GO" id="GO:0015074">
    <property type="term" value="P:DNA integration"/>
    <property type="evidence" value="ECO:0007669"/>
    <property type="project" value="InterPro"/>
</dbReference>
<dbReference type="InterPro" id="IPR002104">
    <property type="entry name" value="Integrase_catalytic"/>
</dbReference>
<gene>
    <name evidence="4" type="ORF">Enr17x_28590</name>
</gene>
<keyword evidence="1" id="KW-0238">DNA-binding</keyword>
<proteinExistence type="predicted"/>
<feature type="domain" description="Tyr recombinase" evidence="3">
    <location>
        <begin position="132"/>
        <end position="310"/>
    </location>
</feature>
<evidence type="ECO:0000256" key="1">
    <source>
        <dbReference type="ARBA" id="ARBA00023125"/>
    </source>
</evidence>